<proteinExistence type="predicted"/>
<comment type="caution">
    <text evidence="2">The sequence shown here is derived from an EMBL/GenBank/DDBJ whole genome shotgun (WGS) entry which is preliminary data.</text>
</comment>
<evidence type="ECO:0000313" key="2">
    <source>
        <dbReference type="EMBL" id="OIQ92118.1"/>
    </source>
</evidence>
<dbReference type="EMBL" id="MLJW01000240">
    <property type="protein sequence ID" value="OIQ92118.1"/>
    <property type="molecule type" value="Genomic_DNA"/>
</dbReference>
<dbReference type="AlphaFoldDB" id="A0A1J5R7Y0"/>
<gene>
    <name evidence="2" type="ORF">GALL_259550</name>
</gene>
<feature type="region of interest" description="Disordered" evidence="1">
    <location>
        <begin position="748"/>
        <end position="768"/>
    </location>
</feature>
<protein>
    <submittedName>
        <fullName evidence="2">Uncharacterized protein</fullName>
    </submittedName>
</protein>
<accession>A0A1J5R7Y0</accession>
<name>A0A1J5R7Y0_9ZZZZ</name>
<reference evidence="2" key="1">
    <citation type="submission" date="2016-10" db="EMBL/GenBank/DDBJ databases">
        <title>Sequence of Gallionella enrichment culture.</title>
        <authorList>
            <person name="Poehlein A."/>
            <person name="Muehling M."/>
            <person name="Daniel R."/>
        </authorList>
    </citation>
    <scope>NUCLEOTIDE SEQUENCE</scope>
</reference>
<evidence type="ECO:0000256" key="1">
    <source>
        <dbReference type="SAM" id="MobiDB-lite"/>
    </source>
</evidence>
<sequence>MSEMQVSMRLTLANLASGPLGEFADQLKSLEPGAQSLNRALAGLSRRVGSLGDSAATGASGTSKLEGAIVALGDVMARMETKLAATADSFAQFGLNAREAAAGAREAGSAIGTATGRMDAAAVSTRNLTGHVYGLNDALKGMAQIWAGLKIEHGLKDAVKVGADMATLQAQIRAMGYSQGAAKYATQQSWKASSEVPQVSAKDALAARLALMTATGQNNEKVINAALPQLLRNAVAYRANFNQTASIGDIIGNMAGLAELRGMSQTPQGLIAASNQALQVAEATGGRMKIGSQEVVGRQYKYGGAQLVSAQGYKQMMALAEQNTLAGHEGGSGGGRGVSMTGTAFSMLLKVMNGGKMAKQTYEMLHAMDMWNKGTTTLATSTTQTATTGSLRNAIEGQSSPAQWVHDVLVPRMLAFAMKNAKEYFSGRNVNDPKAQLEALNKIAIQTWGPTGGVNVANLVSQVANPQVWGRISESTARANNAPTGKEAVDKLNPYTKAVQQFQASINNLGNAIGTSILPVITPVIDFFANMAKGIGAAANALPGLTTALTLAAGAVSVLLTVSGFAKLVGKLQDVIKWLFGFGSASKAAAAENAASMTAIEGETAAGLGAAATATADGTKTMTAIWGTRLKGVLGMVGTFVKAIGIAFTLYEAGNSIKIAGVTINNHVEVWINKLYGQFDRFFTWLNTSSDRVASSMFGAISRAASAMGATGVASWAKGHEITLAAEAHQFQMGYESRRLGRNLRAQDELSAQSQPGYERPAKGAPDVEKQIEDLQRKLADQLAKDMKGVPDLGAHGHAGRAAAHRSRLSPQQMADSWALQDLHRAGGEANRQNAQWQRQVDQAHNAVAGATAKDTPESIRAKWSQYASVLSAAGQGDLAAQALQHGDKLANQAQLQKAKSHLSGLQSDLANQTKLNAAQVTAGVLTPDQAQAKTLADQKAAAPQLLAAAEAVKRYEQALGQSTTAIDATITKIKDLGNGLTQMQQKISNTVQGAFEGFFSAFMSGRKTWKQMGDQFVTSLLTGINSAVSQNLAQGFVQGLLGINTGTGKAVRGFSGSGGQMSAVGSWIGNLFSGGKSGGSPTGPILSGIGSLFSGSTVGAALQYGSGLGTQQSAMLAAQDAGLLGSSAASSSIASSATGSGGWIDAIAGWLANMGSSFAAGADTVPHDMVAQIHKGEMIVPASGAEAIRSGALGGSKQVHLTVHAMDSQSVMQALHGVAREASSLFGATNQNLNLGY</sequence>
<organism evidence="2">
    <name type="scientific">mine drainage metagenome</name>
    <dbReference type="NCBI Taxonomy" id="410659"/>
    <lineage>
        <taxon>unclassified sequences</taxon>
        <taxon>metagenomes</taxon>
        <taxon>ecological metagenomes</taxon>
    </lineage>
</organism>